<keyword evidence="2" id="KW-1185">Reference proteome</keyword>
<reference evidence="1 2" key="1">
    <citation type="submission" date="2018-01" db="EMBL/GenBank/DDBJ databases">
        <title>Genomic Encyclopedia of Archaeal and Bacterial Type Strains, Phase II (KMG-II): from individual species to whole genera.</title>
        <authorList>
            <person name="Goeker M."/>
        </authorList>
    </citation>
    <scope>NUCLEOTIDE SEQUENCE [LARGE SCALE GENOMIC DNA]</scope>
    <source>
        <strain evidence="1 2">DSM 12048</strain>
    </source>
</reference>
<evidence type="ECO:0000313" key="2">
    <source>
        <dbReference type="Proteomes" id="UP000239736"/>
    </source>
</evidence>
<dbReference type="EMBL" id="PRDS01000009">
    <property type="protein sequence ID" value="PPB79822.1"/>
    <property type="molecule type" value="Genomic_DNA"/>
</dbReference>
<sequence>MIVGLITLIALLVTRLPGTAPPAPVLPARITLPDGERARAATFGNGWIAVVTENDEILILDARTGELRQRIRIDLTDR</sequence>
<organism evidence="1 2">
    <name type="scientific">Albidovulum inexpectatum</name>
    <dbReference type="NCBI Taxonomy" id="196587"/>
    <lineage>
        <taxon>Bacteria</taxon>
        <taxon>Pseudomonadati</taxon>
        <taxon>Pseudomonadota</taxon>
        <taxon>Alphaproteobacteria</taxon>
        <taxon>Rhodobacterales</taxon>
        <taxon>Paracoccaceae</taxon>
        <taxon>Albidovulum</taxon>
    </lineage>
</organism>
<accession>A0A2S5JE90</accession>
<proteinExistence type="predicted"/>
<name>A0A2S5JE90_9RHOB</name>
<dbReference type="InterPro" id="IPR045519">
    <property type="entry name" value="DUF6476"/>
</dbReference>
<dbReference type="AlphaFoldDB" id="A0A2S5JE90"/>
<dbReference type="Proteomes" id="UP000239736">
    <property type="component" value="Unassembled WGS sequence"/>
</dbReference>
<gene>
    <name evidence="1" type="ORF">LV82_02614</name>
</gene>
<evidence type="ECO:0000313" key="1">
    <source>
        <dbReference type="EMBL" id="PPB79822.1"/>
    </source>
</evidence>
<comment type="caution">
    <text evidence="1">The sequence shown here is derived from an EMBL/GenBank/DDBJ whole genome shotgun (WGS) entry which is preliminary data.</text>
</comment>
<dbReference type="Pfam" id="PF20082">
    <property type="entry name" value="DUF6476"/>
    <property type="match status" value="1"/>
</dbReference>
<protein>
    <submittedName>
        <fullName evidence="1">Uncharacterized protein</fullName>
    </submittedName>
</protein>